<dbReference type="Pfam" id="PF00962">
    <property type="entry name" value="A_deaminase"/>
    <property type="match status" value="1"/>
</dbReference>
<keyword evidence="9" id="KW-0862">Zinc</keyword>
<evidence type="ECO:0000256" key="3">
    <source>
        <dbReference type="ARBA" id="ARBA00006676"/>
    </source>
</evidence>
<evidence type="ECO:0000256" key="7">
    <source>
        <dbReference type="ARBA" id="ARBA00022726"/>
    </source>
</evidence>
<reference evidence="13" key="1">
    <citation type="journal article" date="2023" name="Commun. Biol.">
        <title>Genome analysis of Parmales, the sister group of diatoms, reveals the evolutionary specialization of diatoms from phago-mixotrophs to photoautotrophs.</title>
        <authorList>
            <person name="Ban H."/>
            <person name="Sato S."/>
            <person name="Yoshikawa S."/>
            <person name="Yamada K."/>
            <person name="Nakamura Y."/>
            <person name="Ichinomiya M."/>
            <person name="Sato N."/>
            <person name="Blanc-Mathieu R."/>
            <person name="Endo H."/>
            <person name="Kuwata A."/>
            <person name="Ogata H."/>
        </authorList>
    </citation>
    <scope>NUCLEOTIDE SEQUENCE [LARGE SCALE GENOMIC DNA]</scope>
    <source>
        <strain evidence="13">NIES 3700</strain>
    </source>
</reference>
<sequence length="421" mass="46671">MADLQSFSGMVAMLASYSLCRAFQLRRAKRKARIRILEAMPKVELHVHLDGALCNEALFSALSEKDVVDKLPTSVTLGWDASRPLNVKAELEKCKTLTQFNCLCRCKGERSLNAMLRCFEIFTPIVRGNMQLLEENAFKFAENQFKQNVVYTEIRYSPHFLASTSTKTKTGVAPGAAREVVAAVTKGLIRGCEKFDIVINQILCCINWRPEWADETVDLAYEFSQGGGNAEECSVVGVDIAAGEEHFDEVNFPQLHGPHLKAIGRAKRLGLNVTLHAGEDTGPENILKAVELYKATRVGHGYRAADNAKVLKSMAQRRIHFEVCPTSSFETGGWQGNEGEWGSHPLINMLDSGLSVSLNSDDPTVFCSSLTKEIMIVNDGMRVSVAQLLNIMNGAMEASFASKEVKTMVCEKFLKRFKIDY</sequence>
<dbReference type="GO" id="GO:0006166">
    <property type="term" value="P:purine ribonucleoside salvage"/>
    <property type="evidence" value="ECO:0007669"/>
    <property type="project" value="UniProtKB-KW"/>
</dbReference>
<dbReference type="PROSITE" id="PS00485">
    <property type="entry name" value="A_DEAMINASE"/>
    <property type="match status" value="1"/>
</dbReference>
<evidence type="ECO:0000313" key="12">
    <source>
        <dbReference type="EMBL" id="GMH77118.1"/>
    </source>
</evidence>
<dbReference type="InterPro" id="IPR006650">
    <property type="entry name" value="A/AMP_deam_AS"/>
</dbReference>
<comment type="pathway">
    <text evidence="2">Purine metabolism; purine nucleoside salvage.</text>
</comment>
<dbReference type="GO" id="GO:0046872">
    <property type="term" value="F:metal ion binding"/>
    <property type="evidence" value="ECO:0007669"/>
    <property type="project" value="UniProtKB-KW"/>
</dbReference>
<dbReference type="EC" id="3.5.4.4" evidence="4"/>
<organism evidence="12 13">
    <name type="scientific">Triparma laevis f. longispina</name>
    <dbReference type="NCBI Taxonomy" id="1714387"/>
    <lineage>
        <taxon>Eukaryota</taxon>
        <taxon>Sar</taxon>
        <taxon>Stramenopiles</taxon>
        <taxon>Ochrophyta</taxon>
        <taxon>Bolidophyceae</taxon>
        <taxon>Parmales</taxon>
        <taxon>Triparmaceae</taxon>
        <taxon>Triparma</taxon>
    </lineage>
</organism>
<evidence type="ECO:0000256" key="2">
    <source>
        <dbReference type="ARBA" id="ARBA00005058"/>
    </source>
</evidence>
<protein>
    <recommendedName>
        <fullName evidence="5">Adenosine deaminase</fullName>
        <ecNumber evidence="4">3.5.4.4</ecNumber>
    </recommendedName>
</protein>
<accession>A0A9W7EFN2</accession>
<dbReference type="Proteomes" id="UP001165122">
    <property type="component" value="Unassembled WGS sequence"/>
</dbReference>
<evidence type="ECO:0000256" key="8">
    <source>
        <dbReference type="ARBA" id="ARBA00022801"/>
    </source>
</evidence>
<comment type="cofactor">
    <cofactor evidence="1">
        <name>Zn(2+)</name>
        <dbReference type="ChEBI" id="CHEBI:29105"/>
    </cofactor>
</comment>
<dbReference type="Gene3D" id="3.20.20.140">
    <property type="entry name" value="Metal-dependent hydrolases"/>
    <property type="match status" value="1"/>
</dbReference>
<dbReference type="PANTHER" id="PTHR11409">
    <property type="entry name" value="ADENOSINE DEAMINASE"/>
    <property type="match status" value="1"/>
</dbReference>
<evidence type="ECO:0000256" key="9">
    <source>
        <dbReference type="ARBA" id="ARBA00022833"/>
    </source>
</evidence>
<keyword evidence="13" id="KW-1185">Reference proteome</keyword>
<comment type="similarity">
    <text evidence="3">Belongs to the metallo-dependent hydrolases superfamily. Adenosine and AMP deaminases family.</text>
</comment>
<evidence type="ECO:0000313" key="13">
    <source>
        <dbReference type="Proteomes" id="UP001165122"/>
    </source>
</evidence>
<dbReference type="InterPro" id="IPR032466">
    <property type="entry name" value="Metal_Hydrolase"/>
</dbReference>
<keyword evidence="8" id="KW-0378">Hydrolase</keyword>
<gene>
    <name evidence="12" type="ORF">TrLO_g9108</name>
</gene>
<feature type="domain" description="Adenosine deaminase" evidence="11">
    <location>
        <begin position="41"/>
        <end position="412"/>
    </location>
</feature>
<evidence type="ECO:0000259" key="11">
    <source>
        <dbReference type="Pfam" id="PF00962"/>
    </source>
</evidence>
<comment type="catalytic activity">
    <reaction evidence="10">
        <text>adenosine + H2O + H(+) = inosine + NH4(+)</text>
        <dbReference type="Rhea" id="RHEA:24408"/>
        <dbReference type="ChEBI" id="CHEBI:15377"/>
        <dbReference type="ChEBI" id="CHEBI:15378"/>
        <dbReference type="ChEBI" id="CHEBI:16335"/>
        <dbReference type="ChEBI" id="CHEBI:17596"/>
        <dbReference type="ChEBI" id="CHEBI:28938"/>
        <dbReference type="EC" id="3.5.4.4"/>
    </reaction>
</comment>
<evidence type="ECO:0000256" key="10">
    <source>
        <dbReference type="ARBA" id="ARBA00047764"/>
    </source>
</evidence>
<dbReference type="GO" id="GO:0004000">
    <property type="term" value="F:adenosine deaminase activity"/>
    <property type="evidence" value="ECO:0007669"/>
    <property type="project" value="UniProtKB-ARBA"/>
</dbReference>
<keyword evidence="6" id="KW-0479">Metal-binding</keyword>
<evidence type="ECO:0000256" key="5">
    <source>
        <dbReference type="ARBA" id="ARBA00018099"/>
    </source>
</evidence>
<dbReference type="AlphaFoldDB" id="A0A9W7EFN2"/>
<dbReference type="InterPro" id="IPR006330">
    <property type="entry name" value="Ado/ade_deaminase"/>
</dbReference>
<name>A0A9W7EFN2_9STRA</name>
<comment type="caution">
    <text evidence="12">The sequence shown here is derived from an EMBL/GenBank/DDBJ whole genome shotgun (WGS) entry which is preliminary data.</text>
</comment>
<dbReference type="GO" id="GO:0043103">
    <property type="term" value="P:hypoxanthine salvage"/>
    <property type="evidence" value="ECO:0007669"/>
    <property type="project" value="TreeGrafter"/>
</dbReference>
<dbReference type="GO" id="GO:0046103">
    <property type="term" value="P:inosine biosynthetic process"/>
    <property type="evidence" value="ECO:0007669"/>
    <property type="project" value="TreeGrafter"/>
</dbReference>
<dbReference type="GO" id="GO:0005829">
    <property type="term" value="C:cytosol"/>
    <property type="evidence" value="ECO:0007669"/>
    <property type="project" value="TreeGrafter"/>
</dbReference>
<dbReference type="EMBL" id="BRXW01000792">
    <property type="protein sequence ID" value="GMH77118.1"/>
    <property type="molecule type" value="Genomic_DNA"/>
</dbReference>
<dbReference type="SUPFAM" id="SSF51556">
    <property type="entry name" value="Metallo-dependent hydrolases"/>
    <property type="match status" value="1"/>
</dbReference>
<proteinExistence type="inferred from homology"/>
<evidence type="ECO:0000256" key="1">
    <source>
        <dbReference type="ARBA" id="ARBA00001947"/>
    </source>
</evidence>
<evidence type="ECO:0000256" key="4">
    <source>
        <dbReference type="ARBA" id="ARBA00012784"/>
    </source>
</evidence>
<keyword evidence="7" id="KW-0660">Purine salvage</keyword>
<dbReference type="PANTHER" id="PTHR11409:SF43">
    <property type="entry name" value="ADENOSINE DEAMINASE"/>
    <property type="match status" value="1"/>
</dbReference>
<evidence type="ECO:0000256" key="6">
    <source>
        <dbReference type="ARBA" id="ARBA00022723"/>
    </source>
</evidence>
<dbReference type="GO" id="GO:0009897">
    <property type="term" value="C:external side of plasma membrane"/>
    <property type="evidence" value="ECO:0007669"/>
    <property type="project" value="TreeGrafter"/>
</dbReference>
<dbReference type="GO" id="GO:0006154">
    <property type="term" value="P:adenosine catabolic process"/>
    <property type="evidence" value="ECO:0007669"/>
    <property type="project" value="TreeGrafter"/>
</dbReference>
<dbReference type="InterPro" id="IPR001365">
    <property type="entry name" value="A_deaminase_dom"/>
</dbReference>
<dbReference type="GO" id="GO:0009168">
    <property type="term" value="P:purine ribonucleoside monophosphate biosynthetic process"/>
    <property type="evidence" value="ECO:0007669"/>
    <property type="project" value="InterPro"/>
</dbReference>
<dbReference type="GO" id="GO:0060169">
    <property type="term" value="P:negative regulation of adenosine receptor signaling pathway"/>
    <property type="evidence" value="ECO:0007669"/>
    <property type="project" value="TreeGrafter"/>
</dbReference>
<dbReference type="OrthoDB" id="272271at2759"/>